<gene>
    <name evidence="8" type="ORF">WJX68_05325</name>
</gene>
<dbReference type="PANTHER" id="PTHR30389">
    <property type="entry name" value="FUMARATE HYDRATASE-RELATED"/>
    <property type="match status" value="1"/>
</dbReference>
<feature type="domain" description="Fe-S hydro-lyase tartrate dehydratase alpha-type catalytic" evidence="7">
    <location>
        <begin position="2"/>
        <end position="113"/>
    </location>
</feature>
<evidence type="ECO:0000256" key="3">
    <source>
        <dbReference type="ARBA" id="ARBA00022723"/>
    </source>
</evidence>
<keyword evidence="9" id="KW-1185">Reference proteome</keyword>
<dbReference type="Pfam" id="PF05681">
    <property type="entry name" value="Fumerase"/>
    <property type="match status" value="1"/>
</dbReference>
<dbReference type="EMBL" id="JBBJUP010000003">
    <property type="protein sequence ID" value="MEJ8278343.1"/>
    <property type="molecule type" value="Genomic_DNA"/>
</dbReference>
<accession>A0ABU8T3X4</accession>
<evidence type="ECO:0000313" key="9">
    <source>
        <dbReference type="Proteomes" id="UP001364211"/>
    </source>
</evidence>
<evidence type="ECO:0000256" key="2">
    <source>
        <dbReference type="ARBA" id="ARBA00022485"/>
    </source>
</evidence>
<dbReference type="Proteomes" id="UP001364211">
    <property type="component" value="Unassembled WGS sequence"/>
</dbReference>
<evidence type="ECO:0000256" key="1">
    <source>
        <dbReference type="ARBA" id="ARBA00008876"/>
    </source>
</evidence>
<comment type="caution">
    <text evidence="8">The sequence shown here is derived from an EMBL/GenBank/DDBJ whole genome shotgun (WGS) entry which is preliminary data.</text>
</comment>
<proteinExistence type="inferred from homology"/>
<dbReference type="PANTHER" id="PTHR30389:SF17">
    <property type="entry name" value="L(+)-TARTRATE DEHYDRATASE SUBUNIT ALPHA-RELATED"/>
    <property type="match status" value="1"/>
</dbReference>
<keyword evidence="2" id="KW-0004">4Fe-4S</keyword>
<comment type="similarity">
    <text evidence="1">Belongs to the class-I fumarase family.</text>
</comment>
<keyword evidence="6 8" id="KW-0456">Lyase</keyword>
<evidence type="ECO:0000256" key="5">
    <source>
        <dbReference type="ARBA" id="ARBA00023014"/>
    </source>
</evidence>
<reference evidence="8 9" key="1">
    <citation type="submission" date="2024-03" db="EMBL/GenBank/DDBJ databases">
        <title>Draft genome sequence of Pseudonocardia sp. DW16-2.</title>
        <authorList>
            <person name="Duangmal K."/>
        </authorList>
    </citation>
    <scope>NUCLEOTIDE SEQUENCE [LARGE SCALE GENOMIC DNA]</scope>
    <source>
        <strain evidence="8 9">DW16-2</strain>
    </source>
</reference>
<dbReference type="NCBIfam" id="TIGR00722">
    <property type="entry name" value="ttdA_fumA_fumB"/>
    <property type="match status" value="1"/>
</dbReference>
<keyword evidence="4" id="KW-0408">Iron</keyword>
<keyword evidence="3" id="KW-0479">Metal-binding</keyword>
<dbReference type="GO" id="GO:0004333">
    <property type="term" value="F:fumarate hydratase activity"/>
    <property type="evidence" value="ECO:0007669"/>
    <property type="project" value="UniProtKB-EC"/>
</dbReference>
<evidence type="ECO:0000259" key="7">
    <source>
        <dbReference type="Pfam" id="PF05681"/>
    </source>
</evidence>
<organism evidence="8 9">
    <name type="scientific">Pseudonocardia spirodelae</name>
    <dbReference type="NCBI Taxonomy" id="3133431"/>
    <lineage>
        <taxon>Bacteria</taxon>
        <taxon>Bacillati</taxon>
        <taxon>Actinomycetota</taxon>
        <taxon>Actinomycetes</taxon>
        <taxon>Pseudonocardiales</taxon>
        <taxon>Pseudonocardiaceae</taxon>
        <taxon>Pseudonocardia</taxon>
    </lineage>
</organism>
<dbReference type="RefSeq" id="WP_340286543.1">
    <property type="nucleotide sequence ID" value="NZ_JBBJUP010000003.1"/>
</dbReference>
<evidence type="ECO:0000256" key="4">
    <source>
        <dbReference type="ARBA" id="ARBA00023004"/>
    </source>
</evidence>
<dbReference type="EC" id="4.2.1.2" evidence="8"/>
<evidence type="ECO:0000256" key="6">
    <source>
        <dbReference type="ARBA" id="ARBA00023239"/>
    </source>
</evidence>
<protein>
    <submittedName>
        <fullName evidence="8">Fumarate hydratase</fullName>
        <ecNumber evidence="8">4.2.1.2</ecNumber>
    </submittedName>
</protein>
<dbReference type="InterPro" id="IPR051208">
    <property type="entry name" value="Class-I_Fumarase/Tartrate_DH"/>
</dbReference>
<evidence type="ECO:0000313" key="8">
    <source>
        <dbReference type="EMBL" id="MEJ8278343.1"/>
    </source>
</evidence>
<name>A0ABU8T3X4_9PSEU</name>
<keyword evidence="5" id="KW-0411">Iron-sulfur</keyword>
<sequence length="115" mass="11947">MRRFVVETIERAGPSASPPVTIGIGMGGTFDRAAVLAKRALTRHPTGSPSPDPAVAELERDILDAVNATGIGPAGFGGTVTALSVHVEAFPTHIAAFPVAVNLDCHSHRVREVTL</sequence>
<dbReference type="InterPro" id="IPR004646">
    <property type="entry name" value="Fe-S_hydro-lyase_TtdA-typ_cat"/>
</dbReference>